<dbReference type="EMBL" id="MCRJ01000027">
    <property type="protein sequence ID" value="ODN71188.1"/>
    <property type="molecule type" value="Genomic_DNA"/>
</dbReference>
<organism evidence="1 2">
    <name type="scientific">Methylobrevis pamukkalensis</name>
    <dbReference type="NCBI Taxonomy" id="1439726"/>
    <lineage>
        <taxon>Bacteria</taxon>
        <taxon>Pseudomonadati</taxon>
        <taxon>Pseudomonadota</taxon>
        <taxon>Alphaproteobacteria</taxon>
        <taxon>Hyphomicrobiales</taxon>
        <taxon>Pleomorphomonadaceae</taxon>
        <taxon>Methylobrevis</taxon>
    </lineage>
</organism>
<accession>A0A1E3H4D6</accession>
<proteinExistence type="predicted"/>
<dbReference type="Proteomes" id="UP000094622">
    <property type="component" value="Unassembled WGS sequence"/>
</dbReference>
<evidence type="ECO:0000313" key="2">
    <source>
        <dbReference type="Proteomes" id="UP000094622"/>
    </source>
</evidence>
<dbReference type="RefSeq" id="WP_069306377.1">
    <property type="nucleotide sequence ID" value="NZ_MCRJ01000027.1"/>
</dbReference>
<dbReference type="OrthoDB" id="8451133at2"/>
<keyword evidence="2" id="KW-1185">Reference proteome</keyword>
<dbReference type="AlphaFoldDB" id="A0A1E3H4D6"/>
<protein>
    <submittedName>
        <fullName evidence="1">Uncharacterized protein</fullName>
    </submittedName>
</protein>
<gene>
    <name evidence="1" type="ORF">A6302_01477</name>
</gene>
<comment type="caution">
    <text evidence="1">The sequence shown here is derived from an EMBL/GenBank/DDBJ whole genome shotgun (WGS) entry which is preliminary data.</text>
</comment>
<evidence type="ECO:0000313" key="1">
    <source>
        <dbReference type="EMBL" id="ODN71188.1"/>
    </source>
</evidence>
<reference evidence="1 2" key="1">
    <citation type="submission" date="2016-07" db="EMBL/GenBank/DDBJ databases">
        <title>Draft Genome Sequence of Methylobrevis pamukkalensis PK2.</title>
        <authorList>
            <person name="Vasilenko O.V."/>
            <person name="Doronina N.V."/>
            <person name="Shmareva M.N."/>
            <person name="Tarlachkov S.V."/>
            <person name="Mustakhimov I."/>
            <person name="Trotsenko Y.A."/>
        </authorList>
    </citation>
    <scope>NUCLEOTIDE SEQUENCE [LARGE SCALE GENOMIC DNA]</scope>
    <source>
        <strain evidence="1 2">PK2</strain>
    </source>
</reference>
<sequence>MDYVDEITQSRRLATLRILKENEGAANESVLRRALHLLGFRGRAQTDEALTGDADMLAAAGLASVDYYLGKVRTLAITRRGRMFLDRHVDPVPGIEYPEI</sequence>
<name>A0A1E3H4D6_9HYPH</name>